<organism evidence="2 3">
    <name type="scientific">Salix udensis</name>
    <dbReference type="NCBI Taxonomy" id="889485"/>
    <lineage>
        <taxon>Eukaryota</taxon>
        <taxon>Viridiplantae</taxon>
        <taxon>Streptophyta</taxon>
        <taxon>Embryophyta</taxon>
        <taxon>Tracheophyta</taxon>
        <taxon>Spermatophyta</taxon>
        <taxon>Magnoliopsida</taxon>
        <taxon>eudicotyledons</taxon>
        <taxon>Gunneridae</taxon>
        <taxon>Pentapetalae</taxon>
        <taxon>rosids</taxon>
        <taxon>fabids</taxon>
        <taxon>Malpighiales</taxon>
        <taxon>Salicaceae</taxon>
        <taxon>Saliceae</taxon>
        <taxon>Salix</taxon>
    </lineage>
</organism>
<evidence type="ECO:0000256" key="1">
    <source>
        <dbReference type="SAM" id="SignalP"/>
    </source>
</evidence>
<keyword evidence="1" id="KW-0732">Signal</keyword>
<comment type="caution">
    <text evidence="2">The sequence shown here is derived from an EMBL/GenBank/DDBJ whole genome shotgun (WGS) entry which is preliminary data.</text>
</comment>
<evidence type="ECO:0000313" key="2">
    <source>
        <dbReference type="EMBL" id="KAJ6402742.1"/>
    </source>
</evidence>
<dbReference type="AlphaFoldDB" id="A0AAD6JDS2"/>
<gene>
    <name evidence="2" type="ORF">OIU84_014780</name>
</gene>
<proteinExistence type="predicted"/>
<evidence type="ECO:0000313" key="3">
    <source>
        <dbReference type="Proteomes" id="UP001162972"/>
    </source>
</evidence>
<sequence>MHHPMFIFSSVPALYFLLTRLLLDIPKVIADEIENEPAPEDFPVNIKQGNDVSPKPSLNGVLEIPNSDVASNKTSTWISFSKNSAGMLVTSSYSFQRCFIWNGDS</sequence>
<keyword evidence="3" id="KW-1185">Reference proteome</keyword>
<feature type="chain" id="PRO_5042277461" evidence="1">
    <location>
        <begin position="31"/>
        <end position="105"/>
    </location>
</feature>
<accession>A0AAD6JDS2</accession>
<reference evidence="2 3" key="1">
    <citation type="journal article" date="2023" name="Int. J. Mol. Sci.">
        <title>De Novo Assembly and Annotation of 11 Diverse Shrub Willow (Salix) Genomes Reveals Novel Gene Organization in Sex-Linked Regions.</title>
        <authorList>
            <person name="Hyden B."/>
            <person name="Feng K."/>
            <person name="Yates T.B."/>
            <person name="Jawdy S."/>
            <person name="Cereghino C."/>
            <person name="Smart L.B."/>
            <person name="Muchero W."/>
        </authorList>
    </citation>
    <scope>NUCLEOTIDE SEQUENCE [LARGE SCALE GENOMIC DNA]</scope>
    <source>
        <tissue evidence="2">Shoot tip</tissue>
    </source>
</reference>
<name>A0AAD6JDS2_9ROSI</name>
<feature type="signal peptide" evidence="1">
    <location>
        <begin position="1"/>
        <end position="30"/>
    </location>
</feature>
<dbReference type="Proteomes" id="UP001162972">
    <property type="component" value="Chromosome 4"/>
</dbReference>
<protein>
    <submittedName>
        <fullName evidence="2">Uncharacterized protein</fullName>
    </submittedName>
</protein>
<dbReference type="EMBL" id="JAPFFJ010000018">
    <property type="protein sequence ID" value="KAJ6402742.1"/>
    <property type="molecule type" value="Genomic_DNA"/>
</dbReference>